<dbReference type="Pfam" id="PF03732">
    <property type="entry name" value="Retrotrans_gag"/>
    <property type="match status" value="1"/>
</dbReference>
<proteinExistence type="predicted"/>
<feature type="compositionally biased region" description="Basic and acidic residues" evidence="1">
    <location>
        <begin position="99"/>
        <end position="110"/>
    </location>
</feature>
<reference evidence="3 4" key="1">
    <citation type="journal article" date="2018" name="Front. Plant Sci.">
        <title>Red Clover (Trifolium pratense) and Zigzag Clover (T. medium) - A Picture of Genomic Similarities and Differences.</title>
        <authorList>
            <person name="Dluhosova J."/>
            <person name="Istvanek J."/>
            <person name="Nedelnik J."/>
            <person name="Repkova J."/>
        </authorList>
    </citation>
    <scope>NUCLEOTIDE SEQUENCE [LARGE SCALE GENOMIC DNA]</scope>
    <source>
        <strain evidence="4">cv. 10/8</strain>
        <tissue evidence="3">Leaf</tissue>
    </source>
</reference>
<organism evidence="3 4">
    <name type="scientific">Trifolium medium</name>
    <dbReference type="NCBI Taxonomy" id="97028"/>
    <lineage>
        <taxon>Eukaryota</taxon>
        <taxon>Viridiplantae</taxon>
        <taxon>Streptophyta</taxon>
        <taxon>Embryophyta</taxon>
        <taxon>Tracheophyta</taxon>
        <taxon>Spermatophyta</taxon>
        <taxon>Magnoliopsida</taxon>
        <taxon>eudicotyledons</taxon>
        <taxon>Gunneridae</taxon>
        <taxon>Pentapetalae</taxon>
        <taxon>rosids</taxon>
        <taxon>fabids</taxon>
        <taxon>Fabales</taxon>
        <taxon>Fabaceae</taxon>
        <taxon>Papilionoideae</taxon>
        <taxon>50 kb inversion clade</taxon>
        <taxon>NPAAA clade</taxon>
        <taxon>Hologalegina</taxon>
        <taxon>IRL clade</taxon>
        <taxon>Trifolieae</taxon>
        <taxon>Trifolium</taxon>
    </lineage>
</organism>
<accession>A0A392R4R7</accession>
<keyword evidence="4" id="KW-1185">Reference proteome</keyword>
<evidence type="ECO:0000313" key="4">
    <source>
        <dbReference type="Proteomes" id="UP000265520"/>
    </source>
</evidence>
<dbReference type="InterPro" id="IPR005162">
    <property type="entry name" value="Retrotrans_gag_dom"/>
</dbReference>
<dbReference type="Proteomes" id="UP000265520">
    <property type="component" value="Unassembled WGS sequence"/>
</dbReference>
<feature type="domain" description="Retrotransposon gag" evidence="2">
    <location>
        <begin position="2"/>
        <end position="60"/>
    </location>
</feature>
<protein>
    <recommendedName>
        <fullName evidence="2">Retrotransposon gag domain-containing protein</fullName>
    </recommendedName>
</protein>
<evidence type="ECO:0000256" key="1">
    <source>
        <dbReference type="SAM" id="MobiDB-lite"/>
    </source>
</evidence>
<evidence type="ECO:0000313" key="3">
    <source>
        <dbReference type="EMBL" id="MCI30826.1"/>
    </source>
</evidence>
<name>A0A392R4R7_9FABA</name>
<comment type="caution">
    <text evidence="3">The sequence shown here is derived from an EMBL/GenBank/DDBJ whole genome shotgun (WGS) entry which is preliminary data.</text>
</comment>
<evidence type="ECO:0000259" key="2">
    <source>
        <dbReference type="Pfam" id="PF03732"/>
    </source>
</evidence>
<dbReference type="AlphaFoldDB" id="A0A392R4R7"/>
<feature type="non-terminal residue" evidence="3">
    <location>
        <position position="110"/>
    </location>
</feature>
<sequence length="110" mass="12733">MHQFSGSKHIQVTATALFGIRQRHDESLREFLARFSEETIKVSNPSQEMFVAAFQNGLKESNAEKISRDVKERGLDLKDGKGPERGPRRRRGRYGRPYEPPRYDREEGRG</sequence>
<feature type="compositionally biased region" description="Basic and acidic residues" evidence="1">
    <location>
        <begin position="65"/>
        <end position="86"/>
    </location>
</feature>
<dbReference type="EMBL" id="LXQA010182448">
    <property type="protein sequence ID" value="MCI30826.1"/>
    <property type="molecule type" value="Genomic_DNA"/>
</dbReference>
<feature type="region of interest" description="Disordered" evidence="1">
    <location>
        <begin position="65"/>
        <end position="110"/>
    </location>
</feature>